<evidence type="ECO:0000313" key="2">
    <source>
        <dbReference type="EMBL" id="MBC8432205.1"/>
    </source>
</evidence>
<sequence length="427" mass="47774">MKRLNKLAVQLNKRDPLMAPYPEEQVRRTGKSSCYQCGLDCKYRNAFRTESGKDVVRKCQAMFVYFPWVMGRPGESAETAVDATGICNDLSICTMEMYNIIQWLDACYKAGYLTDKETGLEIAKLGTRPFFESLANMIARREGFGDILAAGLLRVGEKLGSEARSHFANEVSGVGDGANYSAREYLMNGLLYALEPRQPIAMLHEISWLTGLWVMHQSNPESSPVTSAVFRAVAAKFWGNEQAWDLNTHAGKAEAAAKIIDRTYAKDSLLLCDSAWPIMVSWNTPDHVGDATLESRIYSAVTGRKTDEAGLHQYGERIFNLQRGVLLREGRRPKTDDVLKEFNFTDPVETVFMNPDVIVPGPGEEVVSRKGKTLDRDVFETMRKEFYALRGWDAESGLQKAETLEGLGLADLVQDLKKIDMIFDATC</sequence>
<accession>A0A8J6NZ40</accession>
<protein>
    <recommendedName>
        <fullName evidence="1">Aldehyde ferredoxin oxidoreductase C-terminal domain-containing protein</fullName>
    </recommendedName>
</protein>
<evidence type="ECO:0000313" key="3">
    <source>
        <dbReference type="Proteomes" id="UP000605201"/>
    </source>
</evidence>
<dbReference type="EMBL" id="JACNIG010000211">
    <property type="protein sequence ID" value="MBC8432205.1"/>
    <property type="molecule type" value="Genomic_DNA"/>
</dbReference>
<dbReference type="GO" id="GO:0016625">
    <property type="term" value="F:oxidoreductase activity, acting on the aldehyde or oxo group of donors, iron-sulfur protein as acceptor"/>
    <property type="evidence" value="ECO:0007669"/>
    <property type="project" value="InterPro"/>
</dbReference>
<dbReference type="PANTHER" id="PTHR30038">
    <property type="entry name" value="ALDEHYDE FERREDOXIN OXIDOREDUCTASE"/>
    <property type="match status" value="1"/>
</dbReference>
<dbReference type="Proteomes" id="UP000605201">
    <property type="component" value="Unassembled WGS sequence"/>
</dbReference>
<dbReference type="InterPro" id="IPR013984">
    <property type="entry name" value="Ald_Fedxn_OxRdtase_dom2"/>
</dbReference>
<dbReference type="GO" id="GO:0009055">
    <property type="term" value="F:electron transfer activity"/>
    <property type="evidence" value="ECO:0007669"/>
    <property type="project" value="InterPro"/>
</dbReference>
<dbReference type="SUPFAM" id="SSF48310">
    <property type="entry name" value="Aldehyde ferredoxin oxidoreductase, C-terminal domains"/>
    <property type="match status" value="1"/>
</dbReference>
<dbReference type="GO" id="GO:0051536">
    <property type="term" value="F:iron-sulfur cluster binding"/>
    <property type="evidence" value="ECO:0007669"/>
    <property type="project" value="InterPro"/>
</dbReference>
<proteinExistence type="predicted"/>
<dbReference type="Gene3D" id="1.10.569.10">
    <property type="entry name" value="Aldehyde Ferredoxin Oxidoreductase Protein, subunit A, domain 2"/>
    <property type="match status" value="1"/>
</dbReference>
<dbReference type="InterPro" id="IPR001203">
    <property type="entry name" value="OxRdtase_Ald_Fedxn_C"/>
</dbReference>
<gene>
    <name evidence="2" type="ORF">H8D96_09820</name>
</gene>
<name>A0A8J6NZ40_9BACT</name>
<organism evidence="2 3">
    <name type="scientific">Candidatus Desulfatibia vada</name>
    <dbReference type="NCBI Taxonomy" id="2841696"/>
    <lineage>
        <taxon>Bacteria</taxon>
        <taxon>Pseudomonadati</taxon>
        <taxon>Thermodesulfobacteriota</taxon>
        <taxon>Desulfobacteria</taxon>
        <taxon>Desulfobacterales</taxon>
        <taxon>Desulfobacterales incertae sedis</taxon>
        <taxon>Candidatus Desulfatibia</taxon>
    </lineage>
</organism>
<dbReference type="PANTHER" id="PTHR30038:SF0">
    <property type="entry name" value="TUNGSTEN-CONTAINING ALDEHYDE FERREDOXIN OXIDOREDUCTASE"/>
    <property type="match status" value="1"/>
</dbReference>
<dbReference type="Gene3D" id="1.10.599.10">
    <property type="entry name" value="Aldehyde Ferredoxin Oxidoreductase Protein, subunit A, domain 3"/>
    <property type="match status" value="1"/>
</dbReference>
<evidence type="ECO:0000259" key="1">
    <source>
        <dbReference type="Pfam" id="PF01314"/>
    </source>
</evidence>
<dbReference type="InterPro" id="IPR036021">
    <property type="entry name" value="Tungsten_al_ferr_oxy-like_C"/>
</dbReference>
<feature type="domain" description="Aldehyde ferredoxin oxidoreductase C-terminal" evidence="1">
    <location>
        <begin position="28"/>
        <end position="409"/>
    </location>
</feature>
<dbReference type="Pfam" id="PF01314">
    <property type="entry name" value="AFOR_C"/>
    <property type="match status" value="1"/>
</dbReference>
<reference evidence="2 3" key="1">
    <citation type="submission" date="2020-08" db="EMBL/GenBank/DDBJ databases">
        <title>Bridging the membrane lipid divide: bacteria of the FCB group superphylum have the potential to synthesize archaeal ether lipids.</title>
        <authorList>
            <person name="Villanueva L."/>
            <person name="Von Meijenfeldt F.A.B."/>
            <person name="Westbye A.B."/>
            <person name="Yadav S."/>
            <person name="Hopmans E.C."/>
            <person name="Dutilh B.E."/>
            <person name="Sinninghe Damste J.S."/>
        </authorList>
    </citation>
    <scope>NUCLEOTIDE SEQUENCE [LARGE SCALE GENOMIC DNA]</scope>
    <source>
        <strain evidence="2">NIOZ-UU17</strain>
    </source>
</reference>
<dbReference type="InterPro" id="IPR013985">
    <property type="entry name" value="Ald_Fedxn_OxRdtase_dom3"/>
</dbReference>
<dbReference type="AlphaFoldDB" id="A0A8J6NZ40"/>
<comment type="caution">
    <text evidence="2">The sequence shown here is derived from an EMBL/GenBank/DDBJ whole genome shotgun (WGS) entry which is preliminary data.</text>
</comment>
<dbReference type="InterPro" id="IPR051919">
    <property type="entry name" value="W-dependent_AOR"/>
</dbReference>